<dbReference type="Proteomes" id="UP000488956">
    <property type="component" value="Unassembled WGS sequence"/>
</dbReference>
<evidence type="ECO:0000313" key="2">
    <source>
        <dbReference type="EMBL" id="KAE8997793.1"/>
    </source>
</evidence>
<evidence type="ECO:0000313" key="11">
    <source>
        <dbReference type="Proteomes" id="UP000429523"/>
    </source>
</evidence>
<dbReference type="Proteomes" id="UP000433483">
    <property type="component" value="Unassembled WGS sequence"/>
</dbReference>
<evidence type="ECO:0000313" key="8">
    <source>
        <dbReference type="EMBL" id="KAE9246461.1"/>
    </source>
</evidence>
<organism evidence="4 16">
    <name type="scientific">Phytophthora fragariae</name>
    <dbReference type="NCBI Taxonomy" id="53985"/>
    <lineage>
        <taxon>Eukaryota</taxon>
        <taxon>Sar</taxon>
        <taxon>Stramenopiles</taxon>
        <taxon>Oomycota</taxon>
        <taxon>Peronosporomycetes</taxon>
        <taxon>Peronosporales</taxon>
        <taxon>Peronosporaceae</taxon>
        <taxon>Phytophthora</taxon>
    </lineage>
</organism>
<gene>
    <name evidence="9" type="ORF">PF001_g14755</name>
    <name evidence="8" type="ORF">PF002_g6744</name>
    <name evidence="7" type="ORF">PF004_g15959</name>
    <name evidence="6" type="ORF">PF005_g15762</name>
    <name evidence="5" type="ORF">PF006_g15550</name>
    <name evidence="4" type="ORF">PF007_g6127</name>
    <name evidence="10" type="ORF">PF008_g15448</name>
    <name evidence="1" type="ORF">PF009_g6425</name>
    <name evidence="3" type="ORF">PF010_g15664</name>
    <name evidence="2" type="ORF">PF011_g15318</name>
</gene>
<protein>
    <submittedName>
        <fullName evidence="4">Uncharacterized protein</fullName>
    </submittedName>
</protein>
<evidence type="ECO:0000313" key="13">
    <source>
        <dbReference type="Proteomes" id="UP000437068"/>
    </source>
</evidence>
<evidence type="ECO:0000313" key="5">
    <source>
        <dbReference type="EMBL" id="KAE9131324.1"/>
    </source>
</evidence>
<evidence type="ECO:0000313" key="15">
    <source>
        <dbReference type="Proteomes" id="UP000440732"/>
    </source>
</evidence>
<evidence type="ECO:0000313" key="4">
    <source>
        <dbReference type="EMBL" id="KAE9125991.1"/>
    </source>
</evidence>
<evidence type="ECO:0000313" key="19">
    <source>
        <dbReference type="Proteomes" id="UP000486351"/>
    </source>
</evidence>
<dbReference type="Proteomes" id="UP000429523">
    <property type="component" value="Unassembled WGS sequence"/>
</dbReference>
<evidence type="ECO:0000313" key="3">
    <source>
        <dbReference type="EMBL" id="KAE9098158.1"/>
    </source>
</evidence>
<evidence type="ECO:0000313" key="16">
    <source>
        <dbReference type="Proteomes" id="UP000441208"/>
    </source>
</evidence>
<proteinExistence type="predicted"/>
<evidence type="ECO:0000313" key="17">
    <source>
        <dbReference type="Proteomes" id="UP000460718"/>
    </source>
</evidence>
<dbReference type="OrthoDB" id="10268909at2759"/>
<dbReference type="EMBL" id="QXGE01000931">
    <property type="protein sequence ID" value="KAE9300807.1"/>
    <property type="molecule type" value="Genomic_DNA"/>
</dbReference>
<keyword evidence="12" id="KW-1185">Reference proteome</keyword>
<comment type="caution">
    <text evidence="4">The sequence shown here is derived from an EMBL/GenBank/DDBJ whole genome shotgun (WGS) entry which is preliminary data.</text>
</comment>
<dbReference type="EMBL" id="QXFZ01000224">
    <property type="protein sequence ID" value="KAE9125991.1"/>
    <property type="molecule type" value="Genomic_DNA"/>
</dbReference>
<dbReference type="Proteomes" id="UP000440367">
    <property type="component" value="Unassembled WGS sequence"/>
</dbReference>
<dbReference type="Proteomes" id="UP000440732">
    <property type="component" value="Unassembled WGS sequence"/>
</dbReference>
<evidence type="ECO:0000313" key="7">
    <source>
        <dbReference type="EMBL" id="KAE9211294.1"/>
    </source>
</evidence>
<dbReference type="EMBL" id="QXFY01001002">
    <property type="protein sequence ID" value="KAE9331415.1"/>
    <property type="molecule type" value="Genomic_DNA"/>
</dbReference>
<dbReference type="EMBL" id="QXGD01000238">
    <property type="protein sequence ID" value="KAE9246461.1"/>
    <property type="molecule type" value="Genomic_DNA"/>
</dbReference>
<accession>A0A6A3SY30</accession>
<evidence type="ECO:0000313" key="1">
    <source>
        <dbReference type="EMBL" id="KAE8943842.1"/>
    </source>
</evidence>
<evidence type="ECO:0000313" key="6">
    <source>
        <dbReference type="EMBL" id="KAE9199359.1"/>
    </source>
</evidence>
<reference evidence="11 12" key="1">
    <citation type="submission" date="2018-08" db="EMBL/GenBank/DDBJ databases">
        <title>Genomic investigation of the strawberry pathogen Phytophthora fragariae indicates pathogenicity is determined by transcriptional variation in three key races.</title>
        <authorList>
            <person name="Adams T.M."/>
            <person name="Armitage A.D."/>
            <person name="Sobczyk M.K."/>
            <person name="Bates H.J."/>
            <person name="Dunwell J.M."/>
            <person name="Nellist C.F."/>
            <person name="Harrison R.J."/>
        </authorList>
    </citation>
    <scope>NUCLEOTIDE SEQUENCE [LARGE SCALE GENOMIC DNA]</scope>
    <source>
        <strain evidence="9 13">A4</strain>
        <strain evidence="8 14">BC-1</strain>
        <strain evidence="7 18">BC-23</strain>
        <strain evidence="6 12">NOV-27</strain>
        <strain evidence="5 15">NOV-5</strain>
        <strain evidence="4 16">NOV-71</strain>
        <strain evidence="10 19">NOV-77</strain>
        <strain evidence="1 11">NOV-9</strain>
        <strain evidence="3 20">ONT-3</strain>
        <strain evidence="2 17">SCRP245</strain>
    </source>
</reference>
<dbReference type="EMBL" id="QXGA01001032">
    <property type="protein sequence ID" value="KAE9131324.1"/>
    <property type="molecule type" value="Genomic_DNA"/>
</dbReference>
<dbReference type="Proteomes" id="UP000486351">
    <property type="component" value="Unassembled WGS sequence"/>
</dbReference>
<dbReference type="EMBL" id="QXGC01001100">
    <property type="protein sequence ID" value="KAE9211294.1"/>
    <property type="molecule type" value="Genomic_DNA"/>
</dbReference>
<evidence type="ECO:0000313" key="18">
    <source>
        <dbReference type="Proteomes" id="UP000476176"/>
    </source>
</evidence>
<dbReference type="Proteomes" id="UP000476176">
    <property type="component" value="Unassembled WGS sequence"/>
</dbReference>
<evidence type="ECO:0000313" key="12">
    <source>
        <dbReference type="Proteomes" id="UP000433483"/>
    </source>
</evidence>
<dbReference type="Proteomes" id="UP000437068">
    <property type="component" value="Unassembled WGS sequence"/>
</dbReference>
<evidence type="ECO:0000313" key="20">
    <source>
        <dbReference type="Proteomes" id="UP000488956"/>
    </source>
</evidence>
<dbReference type="EMBL" id="QXFX01001031">
    <property type="protein sequence ID" value="KAE9098158.1"/>
    <property type="molecule type" value="Genomic_DNA"/>
</dbReference>
<dbReference type="AlphaFoldDB" id="A0A6A3SY30"/>
<dbReference type="Proteomes" id="UP000441208">
    <property type="component" value="Unassembled WGS sequence"/>
</dbReference>
<evidence type="ECO:0000313" key="9">
    <source>
        <dbReference type="EMBL" id="KAE9300807.1"/>
    </source>
</evidence>
<dbReference type="EMBL" id="QXGB01000995">
    <property type="protein sequence ID" value="KAE9199359.1"/>
    <property type="molecule type" value="Genomic_DNA"/>
</dbReference>
<dbReference type="Proteomes" id="UP000460718">
    <property type="component" value="Unassembled WGS sequence"/>
</dbReference>
<evidence type="ECO:0000313" key="14">
    <source>
        <dbReference type="Proteomes" id="UP000440367"/>
    </source>
</evidence>
<evidence type="ECO:0000313" key="10">
    <source>
        <dbReference type="EMBL" id="KAE9331415.1"/>
    </source>
</evidence>
<dbReference type="EMBL" id="QXGF01000232">
    <property type="protein sequence ID" value="KAE8943842.1"/>
    <property type="molecule type" value="Genomic_DNA"/>
</dbReference>
<sequence length="109" mass="12266">MAGKLAAGSLRPVSVSVCTALVDCLTQIASDVRASRNLRLDFNKFRDDAVDSLIFCMKHEIRYTYCIPNDEARGVVQRPSWICNWHWPVLLTCVIYSTAQYLCVASCCM</sequence>
<name>A0A6A3SY30_9STRA</name>
<dbReference type="EMBL" id="QXFW01001036">
    <property type="protein sequence ID" value="KAE8997793.1"/>
    <property type="molecule type" value="Genomic_DNA"/>
</dbReference>